<dbReference type="InterPro" id="IPR020040">
    <property type="entry name" value="Ribosomal_uL6_a/b-dom"/>
</dbReference>
<proteinExistence type="inferred from homology"/>
<evidence type="ECO:0000256" key="2">
    <source>
        <dbReference type="ARBA" id="ARBA00022980"/>
    </source>
</evidence>
<dbReference type="GO" id="GO:0002181">
    <property type="term" value="P:cytoplasmic translation"/>
    <property type="evidence" value="ECO:0007669"/>
    <property type="project" value="TreeGrafter"/>
</dbReference>
<dbReference type="InterPro" id="IPR000702">
    <property type="entry name" value="Ribosomal_uL6-like"/>
</dbReference>
<accession>A0A382SMZ9</accession>
<dbReference type="Pfam" id="PF00347">
    <property type="entry name" value="Ribosomal_L6"/>
    <property type="match status" value="2"/>
</dbReference>
<dbReference type="GO" id="GO:0022625">
    <property type="term" value="C:cytosolic large ribosomal subunit"/>
    <property type="evidence" value="ECO:0007669"/>
    <property type="project" value="TreeGrafter"/>
</dbReference>
<protein>
    <recommendedName>
        <fullName evidence="4">Large ribosomal subunit protein uL6 alpha-beta domain-containing protein</fullName>
    </recommendedName>
</protein>
<reference evidence="5" key="1">
    <citation type="submission" date="2018-05" db="EMBL/GenBank/DDBJ databases">
        <authorList>
            <person name="Lanie J.A."/>
            <person name="Ng W.-L."/>
            <person name="Kazmierczak K.M."/>
            <person name="Andrzejewski T.M."/>
            <person name="Davidsen T.M."/>
            <person name="Wayne K.J."/>
            <person name="Tettelin H."/>
            <person name="Glass J.I."/>
            <person name="Rusch D."/>
            <person name="Podicherti R."/>
            <person name="Tsui H.-C.T."/>
            <person name="Winkler M.E."/>
        </authorList>
    </citation>
    <scope>NUCLEOTIDE SEQUENCE</scope>
</reference>
<dbReference type="InterPro" id="IPR002358">
    <property type="entry name" value="Ribosomal_uL6_CS"/>
</dbReference>
<dbReference type="GO" id="GO:0019843">
    <property type="term" value="F:rRNA binding"/>
    <property type="evidence" value="ECO:0007669"/>
    <property type="project" value="InterPro"/>
</dbReference>
<dbReference type="EMBL" id="UINC01130327">
    <property type="protein sequence ID" value="SVD11330.1"/>
    <property type="molecule type" value="Genomic_DNA"/>
</dbReference>
<evidence type="ECO:0000256" key="3">
    <source>
        <dbReference type="ARBA" id="ARBA00023274"/>
    </source>
</evidence>
<feature type="non-terminal residue" evidence="5">
    <location>
        <position position="1"/>
    </location>
</feature>
<dbReference type="PANTHER" id="PTHR11655">
    <property type="entry name" value="60S/50S RIBOSOMAL PROTEIN L6/L9"/>
    <property type="match status" value="1"/>
</dbReference>
<dbReference type="InterPro" id="IPR019906">
    <property type="entry name" value="Ribosomal_uL6_bac-type"/>
</dbReference>
<feature type="domain" description="Large ribosomal subunit protein uL6 alpha-beta" evidence="4">
    <location>
        <begin position="90"/>
        <end position="164"/>
    </location>
</feature>
<feature type="domain" description="Large ribosomal subunit protein uL6 alpha-beta" evidence="4">
    <location>
        <begin position="11"/>
        <end position="82"/>
    </location>
</feature>
<dbReference type="NCBIfam" id="TIGR03654">
    <property type="entry name" value="L6_bact"/>
    <property type="match status" value="1"/>
</dbReference>
<dbReference type="AlphaFoldDB" id="A0A382SMZ9"/>
<evidence type="ECO:0000259" key="4">
    <source>
        <dbReference type="Pfam" id="PF00347"/>
    </source>
</evidence>
<organism evidence="5">
    <name type="scientific">marine metagenome</name>
    <dbReference type="NCBI Taxonomy" id="408172"/>
    <lineage>
        <taxon>unclassified sequences</taxon>
        <taxon>metagenomes</taxon>
        <taxon>ecological metagenomes</taxon>
    </lineage>
</organism>
<keyword evidence="3" id="KW-0687">Ribonucleoprotein</keyword>
<dbReference type="PIRSF" id="PIRSF002162">
    <property type="entry name" value="Ribosomal_L6"/>
    <property type="match status" value="1"/>
</dbReference>
<dbReference type="PROSITE" id="PS00525">
    <property type="entry name" value="RIBOSOMAL_L6_1"/>
    <property type="match status" value="1"/>
</dbReference>
<keyword evidence="2" id="KW-0689">Ribosomal protein</keyword>
<gene>
    <name evidence="5" type="ORF">METZ01_LOCUS364184</name>
</gene>
<dbReference type="PANTHER" id="PTHR11655:SF14">
    <property type="entry name" value="LARGE RIBOSOMAL SUBUNIT PROTEIN UL6M"/>
    <property type="match status" value="1"/>
</dbReference>
<dbReference type="Gene3D" id="3.90.930.12">
    <property type="entry name" value="Ribosomal protein L6, alpha-beta domain"/>
    <property type="match status" value="2"/>
</dbReference>
<dbReference type="FunFam" id="3.90.930.12:FF:000001">
    <property type="entry name" value="50S ribosomal protein L6"/>
    <property type="match status" value="1"/>
</dbReference>
<sequence>VSRIGKIPVEVPDGVDVQIAGQLITVKGSLGELNNTIASELSVTQEEKKIWVKPRGTDIKSLSMWGLGRTIVNNMVAGVSKGFSRKLEIVGVGYRAAVEGTILTLQLGYSHDIKVKIPDGIKVTCDKPTDIVISGTDKQKVGQLAADIRNLRKPEPYKGKGIRYEGEYVFRKEGKKK</sequence>
<comment type="similarity">
    <text evidence="1">Belongs to the universal ribosomal protein uL6 family.</text>
</comment>
<dbReference type="HAMAP" id="MF_01365_B">
    <property type="entry name" value="Ribosomal_uL6_B"/>
    <property type="match status" value="1"/>
</dbReference>
<name>A0A382SMZ9_9ZZZZ</name>
<dbReference type="PRINTS" id="PR00059">
    <property type="entry name" value="RIBOSOMALL6"/>
</dbReference>
<evidence type="ECO:0000313" key="5">
    <source>
        <dbReference type="EMBL" id="SVD11330.1"/>
    </source>
</evidence>
<dbReference type="SUPFAM" id="SSF56053">
    <property type="entry name" value="Ribosomal protein L6"/>
    <property type="match status" value="2"/>
</dbReference>
<dbReference type="InterPro" id="IPR036789">
    <property type="entry name" value="Ribosomal_uL6-like_a/b-dom_sf"/>
</dbReference>
<dbReference type="GO" id="GO:0003735">
    <property type="term" value="F:structural constituent of ribosome"/>
    <property type="evidence" value="ECO:0007669"/>
    <property type="project" value="InterPro"/>
</dbReference>
<evidence type="ECO:0000256" key="1">
    <source>
        <dbReference type="ARBA" id="ARBA00009356"/>
    </source>
</evidence>